<keyword evidence="1" id="KW-0472">Membrane</keyword>
<evidence type="ECO:0008006" key="4">
    <source>
        <dbReference type="Google" id="ProtNLM"/>
    </source>
</evidence>
<evidence type="ECO:0000313" key="3">
    <source>
        <dbReference type="Proteomes" id="UP000199361"/>
    </source>
</evidence>
<accession>A0A1I0HEM9</accession>
<dbReference type="AlphaFoldDB" id="A0A1I0HEM9"/>
<dbReference type="PROSITE" id="PS51257">
    <property type="entry name" value="PROKAR_LIPOPROTEIN"/>
    <property type="match status" value="1"/>
</dbReference>
<feature type="transmembrane region" description="Helical" evidence="1">
    <location>
        <begin position="40"/>
        <end position="59"/>
    </location>
</feature>
<dbReference type="EMBL" id="FOHX01000004">
    <property type="protein sequence ID" value="SET82372.1"/>
    <property type="molecule type" value="Genomic_DNA"/>
</dbReference>
<evidence type="ECO:0000313" key="2">
    <source>
        <dbReference type="EMBL" id="SET82372.1"/>
    </source>
</evidence>
<organism evidence="2 3">
    <name type="scientific">Nonomuraea wenchangensis</name>
    <dbReference type="NCBI Taxonomy" id="568860"/>
    <lineage>
        <taxon>Bacteria</taxon>
        <taxon>Bacillati</taxon>
        <taxon>Actinomycetota</taxon>
        <taxon>Actinomycetes</taxon>
        <taxon>Streptosporangiales</taxon>
        <taxon>Streptosporangiaceae</taxon>
        <taxon>Nonomuraea</taxon>
    </lineage>
</organism>
<sequence length="64" mass="6716">MNHNRNGYLVPLILGWVIVVLGGCGIAVSDVGSEGVPGVIVIMSVGLACFLTAIVVLIAERWPR</sequence>
<gene>
    <name evidence="2" type="ORF">SAMN05421811_104275</name>
</gene>
<reference evidence="2 3" key="1">
    <citation type="submission" date="2016-10" db="EMBL/GenBank/DDBJ databases">
        <authorList>
            <person name="de Groot N.N."/>
        </authorList>
    </citation>
    <scope>NUCLEOTIDE SEQUENCE [LARGE SCALE GENOMIC DNA]</scope>
    <source>
        <strain evidence="2 3">CGMCC 4.5598</strain>
    </source>
</reference>
<keyword evidence="1" id="KW-0812">Transmembrane</keyword>
<name>A0A1I0HEM9_9ACTN</name>
<feature type="transmembrane region" description="Helical" evidence="1">
    <location>
        <begin position="7"/>
        <end position="28"/>
    </location>
</feature>
<proteinExistence type="predicted"/>
<keyword evidence="3" id="KW-1185">Reference proteome</keyword>
<dbReference type="Proteomes" id="UP000199361">
    <property type="component" value="Unassembled WGS sequence"/>
</dbReference>
<keyword evidence="1" id="KW-1133">Transmembrane helix</keyword>
<evidence type="ECO:0000256" key="1">
    <source>
        <dbReference type="SAM" id="Phobius"/>
    </source>
</evidence>
<protein>
    <recommendedName>
        <fullName evidence="4">Lipoprotein</fullName>
    </recommendedName>
</protein>